<dbReference type="Gene3D" id="3.30.9.10">
    <property type="entry name" value="D-Amino Acid Oxidase, subunit A, domain 2"/>
    <property type="match status" value="1"/>
</dbReference>
<keyword evidence="6" id="KW-1185">Reference proteome</keyword>
<evidence type="ECO:0000256" key="1">
    <source>
        <dbReference type="ARBA" id="ARBA00022630"/>
    </source>
</evidence>
<sequence>MRVLISGAGIAGPTLAWYLAKAGARITIVEKSHALLPHGQNIDINGSALTVIKKMGLIDQIRRFNTTEKGTQFIDPKGRPFAPFPVKSGSSASPTSEFEILRGDLAAVLHEATKNHPNIDYMFGTTISRVISNDNAAVKVELSNGEVQDYALLAAADGQWSKVRKECFPPESVNVIDKGMYAVYWTISRLPGDNDWWNIYQALGSRILSLRPDPHGTMRACITRMPCSDAQKKAWQEATRSDRKTQEELVRMDFADAGWQAQRLLDSMSQAPDFYFQAIQQIKLSKWSNNRVVSIGDAAYAPTPLTGAGASLAITGAYVLAGELSKLNDGQHPSSALSAYESTFRPFVEETQNIPFFVPAIAHPETTWKRWLLQAFVGALSKAVATPWLVNKFDRDNNEEDFPLPDYETFNSKSTIS</sequence>
<name>A0A5N5DSK9_9PEZI</name>
<dbReference type="EMBL" id="VCHE01000003">
    <property type="protein sequence ID" value="KAB2580650.1"/>
    <property type="molecule type" value="Genomic_DNA"/>
</dbReference>
<evidence type="ECO:0000313" key="5">
    <source>
        <dbReference type="EMBL" id="KAB2580650.1"/>
    </source>
</evidence>
<dbReference type="InterPro" id="IPR051704">
    <property type="entry name" value="FAD_aromatic-hydroxylase"/>
</dbReference>
<proteinExistence type="predicted"/>
<dbReference type="Gene3D" id="3.50.50.60">
    <property type="entry name" value="FAD/NAD(P)-binding domain"/>
    <property type="match status" value="1"/>
</dbReference>
<dbReference type="PANTHER" id="PTHR46865:SF2">
    <property type="entry name" value="MONOOXYGENASE"/>
    <property type="match status" value="1"/>
</dbReference>
<comment type="caution">
    <text evidence="5">The sequence shown here is derived from an EMBL/GenBank/DDBJ whole genome shotgun (WGS) entry which is preliminary data.</text>
</comment>
<gene>
    <name evidence="5" type="ORF">DBV05_g860</name>
</gene>
<evidence type="ECO:0000256" key="2">
    <source>
        <dbReference type="ARBA" id="ARBA00022827"/>
    </source>
</evidence>
<keyword evidence="3" id="KW-0560">Oxidoreductase</keyword>
<feature type="domain" description="FAD-binding" evidence="4">
    <location>
        <begin position="2"/>
        <end position="350"/>
    </location>
</feature>
<dbReference type="OrthoDB" id="655030at2759"/>
<keyword evidence="1" id="KW-0285">Flavoprotein</keyword>
<dbReference type="InterPro" id="IPR002938">
    <property type="entry name" value="FAD-bd"/>
</dbReference>
<dbReference type="Proteomes" id="UP000325902">
    <property type="component" value="Unassembled WGS sequence"/>
</dbReference>
<organism evidence="5 6">
    <name type="scientific">Lasiodiplodia theobromae</name>
    <dbReference type="NCBI Taxonomy" id="45133"/>
    <lineage>
        <taxon>Eukaryota</taxon>
        <taxon>Fungi</taxon>
        <taxon>Dikarya</taxon>
        <taxon>Ascomycota</taxon>
        <taxon>Pezizomycotina</taxon>
        <taxon>Dothideomycetes</taxon>
        <taxon>Dothideomycetes incertae sedis</taxon>
        <taxon>Botryosphaeriales</taxon>
        <taxon>Botryosphaeriaceae</taxon>
        <taxon>Lasiodiplodia</taxon>
    </lineage>
</organism>
<dbReference type="PANTHER" id="PTHR46865">
    <property type="entry name" value="OXIDOREDUCTASE-RELATED"/>
    <property type="match status" value="1"/>
</dbReference>
<reference evidence="5 6" key="1">
    <citation type="journal article" date="2019" name="Sci. Rep.">
        <title>A multi-omics analysis of the grapevine pathogen Lasiodiplodia theobromae reveals that temperature affects the expression of virulence- and pathogenicity-related genes.</title>
        <authorList>
            <person name="Felix C."/>
            <person name="Meneses R."/>
            <person name="Goncalves M.F.M."/>
            <person name="Tilleman L."/>
            <person name="Duarte A.S."/>
            <person name="Jorrin-Novo J.V."/>
            <person name="Van de Peer Y."/>
            <person name="Deforce D."/>
            <person name="Van Nieuwerburgh F."/>
            <person name="Esteves A.C."/>
            <person name="Alves A."/>
        </authorList>
    </citation>
    <scope>NUCLEOTIDE SEQUENCE [LARGE SCALE GENOMIC DNA]</scope>
    <source>
        <strain evidence="5 6">LA-SOL3</strain>
    </source>
</reference>
<protein>
    <recommendedName>
        <fullName evidence="4">FAD-binding domain-containing protein</fullName>
    </recommendedName>
</protein>
<dbReference type="SUPFAM" id="SSF51905">
    <property type="entry name" value="FAD/NAD(P)-binding domain"/>
    <property type="match status" value="1"/>
</dbReference>
<dbReference type="InterPro" id="IPR036188">
    <property type="entry name" value="FAD/NAD-bd_sf"/>
</dbReference>
<evidence type="ECO:0000313" key="6">
    <source>
        <dbReference type="Proteomes" id="UP000325902"/>
    </source>
</evidence>
<dbReference type="Pfam" id="PF01494">
    <property type="entry name" value="FAD_binding_3"/>
    <property type="match status" value="1"/>
</dbReference>
<dbReference type="GO" id="GO:0071949">
    <property type="term" value="F:FAD binding"/>
    <property type="evidence" value="ECO:0007669"/>
    <property type="project" value="InterPro"/>
</dbReference>
<keyword evidence="2" id="KW-0274">FAD</keyword>
<dbReference type="AlphaFoldDB" id="A0A5N5DSK9"/>
<evidence type="ECO:0000256" key="3">
    <source>
        <dbReference type="ARBA" id="ARBA00023002"/>
    </source>
</evidence>
<dbReference type="PRINTS" id="PR00420">
    <property type="entry name" value="RNGMNOXGNASE"/>
</dbReference>
<accession>A0A5N5DSK9</accession>
<dbReference type="GO" id="GO:0016491">
    <property type="term" value="F:oxidoreductase activity"/>
    <property type="evidence" value="ECO:0007669"/>
    <property type="project" value="UniProtKB-KW"/>
</dbReference>
<evidence type="ECO:0000259" key="4">
    <source>
        <dbReference type="Pfam" id="PF01494"/>
    </source>
</evidence>